<name>A0A5N5XAG1_9EURO</name>
<protein>
    <submittedName>
        <fullName evidence="1">Uncharacterized protein</fullName>
    </submittedName>
</protein>
<keyword evidence="2" id="KW-1185">Reference proteome</keyword>
<dbReference type="EMBL" id="ML732173">
    <property type="protein sequence ID" value="KAB8077067.1"/>
    <property type="molecule type" value="Genomic_DNA"/>
</dbReference>
<accession>A0A5N5XAG1</accession>
<dbReference type="Proteomes" id="UP000326565">
    <property type="component" value="Unassembled WGS sequence"/>
</dbReference>
<proteinExistence type="predicted"/>
<organism evidence="1 2">
    <name type="scientific">Aspergillus leporis</name>
    <dbReference type="NCBI Taxonomy" id="41062"/>
    <lineage>
        <taxon>Eukaryota</taxon>
        <taxon>Fungi</taxon>
        <taxon>Dikarya</taxon>
        <taxon>Ascomycota</taxon>
        <taxon>Pezizomycotina</taxon>
        <taxon>Eurotiomycetes</taxon>
        <taxon>Eurotiomycetidae</taxon>
        <taxon>Eurotiales</taxon>
        <taxon>Aspergillaceae</taxon>
        <taxon>Aspergillus</taxon>
        <taxon>Aspergillus subgen. Circumdati</taxon>
    </lineage>
</organism>
<gene>
    <name evidence="1" type="ORF">BDV29DRAFT_169037</name>
</gene>
<evidence type="ECO:0000313" key="2">
    <source>
        <dbReference type="Proteomes" id="UP000326565"/>
    </source>
</evidence>
<reference evidence="1 2" key="1">
    <citation type="submission" date="2019-04" db="EMBL/GenBank/DDBJ databases">
        <title>Friends and foes A comparative genomics study of 23 Aspergillus species from section Flavi.</title>
        <authorList>
            <consortium name="DOE Joint Genome Institute"/>
            <person name="Kjaerbolling I."/>
            <person name="Vesth T."/>
            <person name="Frisvad J.C."/>
            <person name="Nybo J.L."/>
            <person name="Theobald S."/>
            <person name="Kildgaard S."/>
            <person name="Isbrandt T."/>
            <person name="Kuo A."/>
            <person name="Sato A."/>
            <person name="Lyhne E.K."/>
            <person name="Kogle M.E."/>
            <person name="Wiebenga A."/>
            <person name="Kun R.S."/>
            <person name="Lubbers R.J."/>
            <person name="Makela M.R."/>
            <person name="Barry K."/>
            <person name="Chovatia M."/>
            <person name="Clum A."/>
            <person name="Daum C."/>
            <person name="Haridas S."/>
            <person name="He G."/>
            <person name="LaButti K."/>
            <person name="Lipzen A."/>
            <person name="Mondo S."/>
            <person name="Riley R."/>
            <person name="Salamov A."/>
            <person name="Simmons B.A."/>
            <person name="Magnuson J.K."/>
            <person name="Henrissat B."/>
            <person name="Mortensen U.H."/>
            <person name="Larsen T.O."/>
            <person name="Devries R.P."/>
            <person name="Grigoriev I.V."/>
            <person name="Machida M."/>
            <person name="Baker S.E."/>
            <person name="Andersen M.R."/>
        </authorList>
    </citation>
    <scope>NUCLEOTIDE SEQUENCE [LARGE SCALE GENOMIC DNA]</scope>
    <source>
        <strain evidence="1 2">CBS 151.66</strain>
    </source>
</reference>
<sequence length="55" mass="6162">MSLPRLSRSSSYRTWSSLDVHAILAGDPHGYINRAVLAGYIITACNSYHHCSLIW</sequence>
<dbReference type="AlphaFoldDB" id="A0A5N5XAG1"/>
<evidence type="ECO:0000313" key="1">
    <source>
        <dbReference type="EMBL" id="KAB8077067.1"/>
    </source>
</evidence>